<evidence type="ECO:0000313" key="1">
    <source>
        <dbReference type="EMBL" id="OUS16512.1"/>
    </source>
</evidence>
<proteinExistence type="predicted"/>
<protein>
    <submittedName>
        <fullName evidence="1">Uncharacterized protein</fullName>
    </submittedName>
</protein>
<reference evidence="2" key="1">
    <citation type="journal article" date="2017" name="Proc. Natl. Acad. Sci. U.S.A.">
        <title>Simulation of Deepwater Horizon oil plume reveals substrate specialization within a complex community of hydrocarbon-degraders.</title>
        <authorList>
            <person name="Hu P."/>
            <person name="Dubinsky E.A."/>
            <person name="Probst A.J."/>
            <person name="Wang J."/>
            <person name="Sieber C.M.K."/>
            <person name="Tom L.M."/>
            <person name="Gardinali P."/>
            <person name="Banfield J.F."/>
            <person name="Atlas R.M."/>
            <person name="Andersen G.L."/>
        </authorList>
    </citation>
    <scope>NUCLEOTIDE SEQUENCE [LARGE SCALE GENOMIC DNA]</scope>
</reference>
<dbReference type="RefSeq" id="WP_303686441.1">
    <property type="nucleotide sequence ID" value="NZ_CAJXYO010000058.1"/>
</dbReference>
<accession>A0A1Z8B1Q8</accession>
<comment type="caution">
    <text evidence="1">The sequence shown here is derived from an EMBL/GenBank/DDBJ whole genome shotgun (WGS) entry which is preliminary data.</text>
</comment>
<gene>
    <name evidence="1" type="ORF">A9Q93_05715</name>
</gene>
<dbReference type="Proteomes" id="UP000196102">
    <property type="component" value="Unassembled WGS sequence"/>
</dbReference>
<sequence length="88" mass="10515">MTNEINYIDFEPQILEKNFWGNKTYETTSMVMERVNEWVRKNYNREIINVETIIVPKSSSSLKNTNTSKLNMQGGIVYMIETIRVWYK</sequence>
<name>A0A1Z8B1Q8_9FLAO</name>
<organism evidence="1 2">
    <name type="scientific">Nonlabens dokdonensis</name>
    <dbReference type="NCBI Taxonomy" id="328515"/>
    <lineage>
        <taxon>Bacteria</taxon>
        <taxon>Pseudomonadati</taxon>
        <taxon>Bacteroidota</taxon>
        <taxon>Flavobacteriia</taxon>
        <taxon>Flavobacteriales</taxon>
        <taxon>Flavobacteriaceae</taxon>
        <taxon>Nonlabens</taxon>
    </lineage>
</organism>
<evidence type="ECO:0000313" key="2">
    <source>
        <dbReference type="Proteomes" id="UP000196102"/>
    </source>
</evidence>
<dbReference type="AlphaFoldDB" id="A0A1Z8B1Q8"/>
<dbReference type="EMBL" id="MAAX01000092">
    <property type="protein sequence ID" value="OUS16512.1"/>
    <property type="molecule type" value="Genomic_DNA"/>
</dbReference>